<evidence type="ECO:0000256" key="2">
    <source>
        <dbReference type="SAM" id="Coils"/>
    </source>
</evidence>
<dbReference type="RefSeq" id="WP_108385242.1">
    <property type="nucleotide sequence ID" value="NZ_QBUD01000002.1"/>
</dbReference>
<protein>
    <submittedName>
        <fullName evidence="5">RND family efflux transporter MFP subunit</fullName>
    </submittedName>
</protein>
<dbReference type="OrthoDB" id="9791520at2"/>
<feature type="signal peptide" evidence="3">
    <location>
        <begin position="1"/>
        <end position="19"/>
    </location>
</feature>
<dbReference type="Gene3D" id="2.40.30.170">
    <property type="match status" value="1"/>
</dbReference>
<dbReference type="GO" id="GO:1990281">
    <property type="term" value="C:efflux pump complex"/>
    <property type="evidence" value="ECO:0007669"/>
    <property type="project" value="TreeGrafter"/>
</dbReference>
<organism evidence="5 6">
    <name type="scientific">Yoonia sediminilitoris</name>
    <dbReference type="NCBI Taxonomy" id="1286148"/>
    <lineage>
        <taxon>Bacteria</taxon>
        <taxon>Pseudomonadati</taxon>
        <taxon>Pseudomonadota</taxon>
        <taxon>Alphaproteobacteria</taxon>
        <taxon>Rhodobacterales</taxon>
        <taxon>Paracoccaceae</taxon>
        <taxon>Yoonia</taxon>
    </lineage>
</organism>
<dbReference type="AlphaFoldDB" id="A0A2T6KLJ1"/>
<dbReference type="GO" id="GO:0015562">
    <property type="term" value="F:efflux transmembrane transporter activity"/>
    <property type="evidence" value="ECO:0007669"/>
    <property type="project" value="TreeGrafter"/>
</dbReference>
<evidence type="ECO:0000313" key="5">
    <source>
        <dbReference type="EMBL" id="PUB17061.1"/>
    </source>
</evidence>
<comment type="caution">
    <text evidence="5">The sequence shown here is derived from an EMBL/GenBank/DDBJ whole genome shotgun (WGS) entry which is preliminary data.</text>
</comment>
<keyword evidence="6" id="KW-1185">Reference proteome</keyword>
<reference evidence="5 6" key="1">
    <citation type="submission" date="2018-04" db="EMBL/GenBank/DDBJ databases">
        <title>Genomic Encyclopedia of Archaeal and Bacterial Type Strains, Phase II (KMG-II): from individual species to whole genera.</title>
        <authorList>
            <person name="Goeker M."/>
        </authorList>
    </citation>
    <scope>NUCLEOTIDE SEQUENCE [LARGE SCALE GENOMIC DNA]</scope>
    <source>
        <strain evidence="5 6">DSM 29955</strain>
    </source>
</reference>
<dbReference type="NCBIfam" id="TIGR01730">
    <property type="entry name" value="RND_mfp"/>
    <property type="match status" value="1"/>
</dbReference>
<gene>
    <name evidence="5" type="ORF">C8N45_10271</name>
</gene>
<name>A0A2T6KLJ1_9RHOB</name>
<proteinExistence type="inferred from homology"/>
<feature type="domain" description="CzcB-like barrel-sandwich hybrid" evidence="4">
    <location>
        <begin position="40"/>
        <end position="188"/>
    </location>
</feature>
<feature type="coiled-coil region" evidence="2">
    <location>
        <begin position="64"/>
        <end position="154"/>
    </location>
</feature>
<sequence>MRLTLLACLAFLGATPLAAQTLSGETFDCVMDPVDVIALGAPVTGILEDVLVRRGERVTKGQPIARLESSVEEATVKLLRTRADSDEAILAQTARRDLIAVQRERIATLVDRNVASAEQLQEAEAELVAANALLAQAELEREIANQELARALQQLDQRTIKSPIDGIILSRDLSGGEYVAANGSIVSIVQLDPLLIEAFLPVELYPAISNGQRAMIAPAAPFTDNYEAQVITFDQVFDAASGTFGVELELPNPGSLLPAGHRCILSFPGDG</sequence>
<dbReference type="Gene3D" id="2.40.50.100">
    <property type="match status" value="1"/>
</dbReference>
<dbReference type="EMBL" id="QBUD01000002">
    <property type="protein sequence ID" value="PUB17061.1"/>
    <property type="molecule type" value="Genomic_DNA"/>
</dbReference>
<accession>A0A2T6KLJ1</accession>
<evidence type="ECO:0000256" key="3">
    <source>
        <dbReference type="SAM" id="SignalP"/>
    </source>
</evidence>
<comment type="similarity">
    <text evidence="1">Belongs to the membrane fusion protein (MFP) (TC 8.A.1) family.</text>
</comment>
<keyword evidence="2" id="KW-0175">Coiled coil</keyword>
<dbReference type="Proteomes" id="UP000244523">
    <property type="component" value="Unassembled WGS sequence"/>
</dbReference>
<dbReference type="SUPFAM" id="SSF111369">
    <property type="entry name" value="HlyD-like secretion proteins"/>
    <property type="match status" value="1"/>
</dbReference>
<evidence type="ECO:0000313" key="6">
    <source>
        <dbReference type="Proteomes" id="UP000244523"/>
    </source>
</evidence>
<dbReference type="PANTHER" id="PTHR30469">
    <property type="entry name" value="MULTIDRUG RESISTANCE PROTEIN MDTA"/>
    <property type="match status" value="1"/>
</dbReference>
<dbReference type="InterPro" id="IPR006143">
    <property type="entry name" value="RND_pump_MFP"/>
</dbReference>
<evidence type="ECO:0000256" key="1">
    <source>
        <dbReference type="ARBA" id="ARBA00009477"/>
    </source>
</evidence>
<dbReference type="InterPro" id="IPR058647">
    <property type="entry name" value="BSH_CzcB-like"/>
</dbReference>
<evidence type="ECO:0000259" key="4">
    <source>
        <dbReference type="Pfam" id="PF25973"/>
    </source>
</evidence>
<dbReference type="Pfam" id="PF25973">
    <property type="entry name" value="BSH_CzcB"/>
    <property type="match status" value="1"/>
</dbReference>
<dbReference type="Gene3D" id="1.10.287.470">
    <property type="entry name" value="Helix hairpin bin"/>
    <property type="match status" value="1"/>
</dbReference>
<feature type="chain" id="PRO_5015468972" evidence="3">
    <location>
        <begin position="20"/>
        <end position="271"/>
    </location>
</feature>
<keyword evidence="3" id="KW-0732">Signal</keyword>